<dbReference type="eggNOG" id="KOG0761">
    <property type="taxonomic scope" value="Eukaryota"/>
</dbReference>
<organism evidence="12 13">
    <name type="scientific">Henningerozyma blattae (strain ATCC 34711 / CBS 6284 / DSM 70876 / NBRC 10599 / NRRL Y-10934 / UCD 77-7)</name>
    <name type="common">Yeast</name>
    <name type="synonym">Tetrapisispora blattae</name>
    <dbReference type="NCBI Taxonomy" id="1071380"/>
    <lineage>
        <taxon>Eukaryota</taxon>
        <taxon>Fungi</taxon>
        <taxon>Dikarya</taxon>
        <taxon>Ascomycota</taxon>
        <taxon>Saccharomycotina</taxon>
        <taxon>Saccharomycetes</taxon>
        <taxon>Saccharomycetales</taxon>
        <taxon>Saccharomycetaceae</taxon>
        <taxon>Henningerozyma</taxon>
    </lineage>
</organism>
<feature type="repeat" description="Solcar" evidence="10">
    <location>
        <begin position="14"/>
        <end position="168"/>
    </location>
</feature>
<keyword evidence="3 11" id="KW-0813">Transport</keyword>
<evidence type="ECO:0000256" key="10">
    <source>
        <dbReference type="PROSITE-ProRule" id="PRU00282"/>
    </source>
</evidence>
<dbReference type="InParanoid" id="I2GZQ3"/>
<dbReference type="Proteomes" id="UP000002866">
    <property type="component" value="Chromosome 2"/>
</dbReference>
<evidence type="ECO:0000313" key="13">
    <source>
        <dbReference type="Proteomes" id="UP000002866"/>
    </source>
</evidence>
<keyword evidence="9 10" id="KW-0472">Membrane</keyword>
<evidence type="ECO:0000256" key="11">
    <source>
        <dbReference type="RuleBase" id="RU000488"/>
    </source>
</evidence>
<dbReference type="AlphaFoldDB" id="I2GZQ3"/>
<dbReference type="HOGENOM" id="CLU_015166_0_0_1"/>
<comment type="subcellular location">
    <subcellularLocation>
        <location evidence="1">Mitochondrion inner membrane</location>
        <topology evidence="1">Multi-pass membrane protein</topology>
    </subcellularLocation>
</comment>
<dbReference type="EMBL" id="HE806317">
    <property type="protein sequence ID" value="CCH59605.1"/>
    <property type="molecule type" value="Genomic_DNA"/>
</dbReference>
<sequence length="412" mass="44749">MASSTSTIKEQTSLGLSQRMVSAMAGSLVTALLVTPLDVVRIRLQQQHLLPECTCVNPTIIDPPVVKNIRPVTNLASIGPSNAIFPSVSTSTFNDAITAGKLFWEAPCFKDLGCTKVSSHYRGTWSAVQGIARSEGTLALWRGLSLTLVMAVPANVVYYAGYEYVRDWSPLGQSYPTLNPALCGASARVLAATCIAPLELLKTRLQSVPKAQKSHLTNLPQNNKSIVGSRQFDLFKDLLKETGRELRVEGPTALFRGLTITLWRDVPFSAIYWASYEKFKKLLSMQQCTINTGRTNYTECPGNGNNSQGSVGCFLKSFLGGCISGSIAALFTHPFDVGKTRMQIVLNSPTAVSSATKATNNNMFLFLWSIKKTEGFSALFTGLVPRLLKIAPSCAIMISTYEVSKKILGIET</sequence>
<evidence type="ECO:0000256" key="3">
    <source>
        <dbReference type="ARBA" id="ARBA00022448"/>
    </source>
</evidence>
<feature type="repeat" description="Solcar" evidence="10">
    <location>
        <begin position="312"/>
        <end position="407"/>
    </location>
</feature>
<evidence type="ECO:0000256" key="8">
    <source>
        <dbReference type="ARBA" id="ARBA00023128"/>
    </source>
</evidence>
<dbReference type="PANTHER" id="PTHR45760">
    <property type="entry name" value="FI19922P1-RELATED"/>
    <property type="match status" value="1"/>
</dbReference>
<dbReference type="GO" id="GO:0030170">
    <property type="term" value="F:pyridoxal phosphate binding"/>
    <property type="evidence" value="ECO:0007669"/>
    <property type="project" value="EnsemblFungi"/>
</dbReference>
<dbReference type="SUPFAM" id="SSF103506">
    <property type="entry name" value="Mitochondrial carrier"/>
    <property type="match status" value="1"/>
</dbReference>
<dbReference type="InterPro" id="IPR018108">
    <property type="entry name" value="MCP_transmembrane"/>
</dbReference>
<name>I2GZQ3_HENB6</name>
<dbReference type="GO" id="GO:0006879">
    <property type="term" value="P:intracellular iron ion homeostasis"/>
    <property type="evidence" value="ECO:0007669"/>
    <property type="project" value="EnsemblFungi"/>
</dbReference>
<keyword evidence="13" id="KW-1185">Reference proteome</keyword>
<keyword evidence="5" id="KW-0677">Repeat</keyword>
<evidence type="ECO:0000313" key="12">
    <source>
        <dbReference type="EMBL" id="CCH59605.1"/>
    </source>
</evidence>
<keyword evidence="4 10" id="KW-0812">Transmembrane</keyword>
<comment type="similarity">
    <text evidence="2 11">Belongs to the mitochondrial carrier (TC 2.A.29) family.</text>
</comment>
<dbReference type="PANTHER" id="PTHR45760:SF2">
    <property type="entry name" value="FI19922P1-RELATED"/>
    <property type="match status" value="1"/>
</dbReference>
<keyword evidence="6" id="KW-0999">Mitochondrion inner membrane</keyword>
<dbReference type="GeneID" id="14493809"/>
<evidence type="ECO:0000256" key="7">
    <source>
        <dbReference type="ARBA" id="ARBA00022989"/>
    </source>
</evidence>
<evidence type="ECO:0008006" key="14">
    <source>
        <dbReference type="Google" id="ProtNLM"/>
    </source>
</evidence>
<dbReference type="Gene3D" id="1.50.40.10">
    <property type="entry name" value="Mitochondrial carrier domain"/>
    <property type="match status" value="1"/>
</dbReference>
<dbReference type="PROSITE" id="PS50920">
    <property type="entry name" value="SOLCAR"/>
    <property type="match status" value="3"/>
</dbReference>
<feature type="repeat" description="Solcar" evidence="10">
    <location>
        <begin position="175"/>
        <end position="282"/>
    </location>
</feature>
<evidence type="ECO:0000256" key="9">
    <source>
        <dbReference type="ARBA" id="ARBA00023136"/>
    </source>
</evidence>
<dbReference type="Pfam" id="PF00153">
    <property type="entry name" value="Mito_carr"/>
    <property type="match status" value="3"/>
</dbReference>
<keyword evidence="8" id="KW-0496">Mitochondrion</keyword>
<dbReference type="RefSeq" id="XP_004179124.1">
    <property type="nucleotide sequence ID" value="XM_004179076.1"/>
</dbReference>
<proteinExistence type="inferred from homology"/>
<evidence type="ECO:0000256" key="5">
    <source>
        <dbReference type="ARBA" id="ARBA00022737"/>
    </source>
</evidence>
<evidence type="ECO:0000256" key="4">
    <source>
        <dbReference type="ARBA" id="ARBA00022692"/>
    </source>
</evidence>
<evidence type="ECO:0000256" key="1">
    <source>
        <dbReference type="ARBA" id="ARBA00004448"/>
    </source>
</evidence>
<evidence type="ECO:0000256" key="2">
    <source>
        <dbReference type="ARBA" id="ARBA00006375"/>
    </source>
</evidence>
<evidence type="ECO:0000256" key="6">
    <source>
        <dbReference type="ARBA" id="ARBA00022792"/>
    </source>
</evidence>
<dbReference type="OMA" id="YWWGYES"/>
<accession>I2GZQ3</accession>
<reference evidence="12 13" key="1">
    <citation type="journal article" date="2011" name="Proc. Natl. Acad. Sci. U.S.A.">
        <title>Evolutionary erosion of yeast sex chromosomes by mating-type switching accidents.</title>
        <authorList>
            <person name="Gordon J.L."/>
            <person name="Armisen D."/>
            <person name="Proux-Wera E."/>
            <person name="Oheigeartaigh S.S."/>
            <person name="Byrne K.P."/>
            <person name="Wolfe K.H."/>
        </authorList>
    </citation>
    <scope>NUCLEOTIDE SEQUENCE [LARGE SCALE GENOMIC DNA]</scope>
    <source>
        <strain evidence="13">ATCC 34711 / CBS 6284 / DSM 70876 / NBRC 10599 / NRRL Y-10934 / UCD 77-7</strain>
    </source>
</reference>
<dbReference type="FunCoup" id="I2GZQ3">
    <property type="interactions" value="882"/>
</dbReference>
<dbReference type="KEGG" id="tbl:TBLA_0B07890"/>
<dbReference type="InterPro" id="IPR045315">
    <property type="entry name" value="Mtm1-like"/>
</dbReference>
<gene>
    <name evidence="12" type="primary">TBLA0B07890</name>
    <name evidence="12" type="ORF">TBLA_0B07890</name>
</gene>
<keyword evidence="7" id="KW-1133">Transmembrane helix</keyword>
<dbReference type="GO" id="GO:0005743">
    <property type="term" value="C:mitochondrial inner membrane"/>
    <property type="evidence" value="ECO:0007669"/>
    <property type="project" value="UniProtKB-SubCell"/>
</dbReference>
<dbReference type="GO" id="GO:0031921">
    <property type="term" value="P:pyridoxal phosphate transport"/>
    <property type="evidence" value="ECO:0007669"/>
    <property type="project" value="EnsemblFungi"/>
</dbReference>
<dbReference type="InterPro" id="IPR023395">
    <property type="entry name" value="MCP_dom_sf"/>
</dbReference>
<dbReference type="STRING" id="1071380.I2GZQ3"/>
<dbReference type="GO" id="GO:1990542">
    <property type="term" value="P:mitochondrial transmembrane transport"/>
    <property type="evidence" value="ECO:0007669"/>
    <property type="project" value="InterPro"/>
</dbReference>
<protein>
    <recommendedName>
        <fullName evidence="14">Mitochondrial carrier protein</fullName>
    </recommendedName>
</protein>
<dbReference type="OrthoDB" id="1747031at2759"/>